<proteinExistence type="predicted"/>
<evidence type="ECO:0000256" key="3">
    <source>
        <dbReference type="PROSITE-ProRule" id="PRU00333"/>
    </source>
</evidence>
<keyword evidence="3" id="KW-0862">Zinc</keyword>
<dbReference type="InterPro" id="IPR003726">
    <property type="entry name" value="HCY_dom"/>
</dbReference>
<dbReference type="PANTHER" id="PTHR11103:SF18">
    <property type="entry name" value="SLR1189 PROTEIN"/>
    <property type="match status" value="1"/>
</dbReference>
<dbReference type="Pfam" id="PF02574">
    <property type="entry name" value="S-methyl_trans"/>
    <property type="match status" value="1"/>
</dbReference>
<dbReference type="EMBL" id="JAXCLX010000001">
    <property type="protein sequence ID" value="MDY0870990.1"/>
    <property type="molecule type" value="Genomic_DNA"/>
</dbReference>
<protein>
    <submittedName>
        <fullName evidence="5">Homocysteine S-methyltransferase family protein</fullName>
    </submittedName>
</protein>
<keyword evidence="2 3" id="KW-0808">Transferase</keyword>
<dbReference type="Proteomes" id="UP001271769">
    <property type="component" value="Unassembled WGS sequence"/>
</dbReference>
<keyword evidence="6" id="KW-1185">Reference proteome</keyword>
<dbReference type="PROSITE" id="PS50970">
    <property type="entry name" value="HCY"/>
    <property type="match status" value="1"/>
</dbReference>
<keyword evidence="1 3" id="KW-0489">Methyltransferase</keyword>
<reference evidence="5 6" key="1">
    <citation type="journal article" date="2013" name="Antonie Van Leeuwenhoek">
        <title>Dongia rigui sp. nov., isolated from freshwater of a large wetland in Korea.</title>
        <authorList>
            <person name="Baik K.S."/>
            <person name="Hwang Y.M."/>
            <person name="Choi J.S."/>
            <person name="Kwon J."/>
            <person name="Seong C.N."/>
        </authorList>
    </citation>
    <scope>NUCLEOTIDE SEQUENCE [LARGE SCALE GENOMIC DNA]</scope>
    <source>
        <strain evidence="5 6">04SU4-P</strain>
    </source>
</reference>
<dbReference type="SUPFAM" id="SSF82282">
    <property type="entry name" value="Homocysteine S-methyltransferase"/>
    <property type="match status" value="1"/>
</dbReference>
<organism evidence="5 6">
    <name type="scientific">Dongia rigui</name>
    <dbReference type="NCBI Taxonomy" id="940149"/>
    <lineage>
        <taxon>Bacteria</taxon>
        <taxon>Pseudomonadati</taxon>
        <taxon>Pseudomonadota</taxon>
        <taxon>Alphaproteobacteria</taxon>
        <taxon>Rhodospirillales</taxon>
        <taxon>Dongiaceae</taxon>
        <taxon>Dongia</taxon>
    </lineage>
</organism>
<feature type="domain" description="Hcy-binding" evidence="4">
    <location>
        <begin position="1"/>
        <end position="295"/>
    </location>
</feature>
<comment type="caution">
    <text evidence="5">The sequence shown here is derived from an EMBL/GenBank/DDBJ whole genome shotgun (WGS) entry which is preliminary data.</text>
</comment>
<comment type="cofactor">
    <cofactor evidence="3">
        <name>Zn(2+)</name>
        <dbReference type="ChEBI" id="CHEBI:29105"/>
    </cofactor>
</comment>
<feature type="binding site" evidence="3">
    <location>
        <position position="281"/>
    </location>
    <ligand>
        <name>Zn(2+)</name>
        <dbReference type="ChEBI" id="CHEBI:29105"/>
    </ligand>
</feature>
<dbReference type="PIRSF" id="PIRSF037505">
    <property type="entry name" value="Betaine_HMT"/>
    <property type="match status" value="1"/>
</dbReference>
<name>A0ABU5DUK3_9PROT</name>
<dbReference type="PANTHER" id="PTHR11103">
    <property type="entry name" value="SLR1189 PROTEIN"/>
    <property type="match status" value="1"/>
</dbReference>
<dbReference type="InterPro" id="IPR036589">
    <property type="entry name" value="HCY_dom_sf"/>
</dbReference>
<feature type="binding site" evidence="3">
    <location>
        <position position="203"/>
    </location>
    <ligand>
        <name>Zn(2+)</name>
        <dbReference type="ChEBI" id="CHEBI:29105"/>
    </ligand>
</feature>
<dbReference type="InterPro" id="IPR017226">
    <property type="entry name" value="BHMT-like"/>
</dbReference>
<feature type="binding site" evidence="3">
    <location>
        <position position="280"/>
    </location>
    <ligand>
        <name>Zn(2+)</name>
        <dbReference type="ChEBI" id="CHEBI:29105"/>
    </ligand>
</feature>
<evidence type="ECO:0000313" key="6">
    <source>
        <dbReference type="Proteomes" id="UP001271769"/>
    </source>
</evidence>
<sequence length="300" mass="31550">MGEIRILDGGMGRQLAKIGAPFRMPEWSALALIEAPDFVEEAHRQFIASGAQIITTNSYSILPHQIGDAYFAANGQRLADLAGHLARRAAGQNVLVAGSLPPLFGSYKPQNFDALRAPAILKLLIDGLAPHVDHWLVETQSSVDEMRAAVAALAGSTKPIWVSYTLKDEIGRAQPPELRSGEAVAAAAYAAVEAGAVAVLFNCSQPEVMAPAIRAAAETLKSFGRGDVAIGVYANTFEAEEASDAAYAGISKLRQDVGPQRYLDLVKIWIESGATIIGGCCGIGPEHIAAIAAHVGRDAA</sequence>
<evidence type="ECO:0000256" key="1">
    <source>
        <dbReference type="ARBA" id="ARBA00022603"/>
    </source>
</evidence>
<gene>
    <name evidence="5" type="ORF">SMD31_03615</name>
</gene>
<evidence type="ECO:0000313" key="5">
    <source>
        <dbReference type="EMBL" id="MDY0870990.1"/>
    </source>
</evidence>
<accession>A0ABU5DUK3</accession>
<keyword evidence="3" id="KW-0479">Metal-binding</keyword>
<dbReference type="Gene3D" id="3.20.20.330">
    <property type="entry name" value="Homocysteine-binding-like domain"/>
    <property type="match status" value="1"/>
</dbReference>
<evidence type="ECO:0000256" key="2">
    <source>
        <dbReference type="ARBA" id="ARBA00022679"/>
    </source>
</evidence>
<evidence type="ECO:0000259" key="4">
    <source>
        <dbReference type="PROSITE" id="PS50970"/>
    </source>
</evidence>
<dbReference type="RefSeq" id="WP_320499359.1">
    <property type="nucleotide sequence ID" value="NZ_JAXCLX010000001.1"/>
</dbReference>